<dbReference type="GO" id="GO:0022857">
    <property type="term" value="F:transmembrane transporter activity"/>
    <property type="evidence" value="ECO:0007669"/>
    <property type="project" value="InterPro"/>
</dbReference>
<evidence type="ECO:0000256" key="3">
    <source>
        <dbReference type="ARBA" id="ARBA00022989"/>
    </source>
</evidence>
<keyword evidence="4 6" id="KW-0472">Membrane</keyword>
<feature type="transmembrane region" description="Helical" evidence="6">
    <location>
        <begin position="458"/>
        <end position="479"/>
    </location>
</feature>
<dbReference type="EMBL" id="JAIXMP010000024">
    <property type="protein sequence ID" value="KAI9254615.1"/>
    <property type="molecule type" value="Genomic_DNA"/>
</dbReference>
<evidence type="ECO:0000256" key="1">
    <source>
        <dbReference type="ARBA" id="ARBA00004141"/>
    </source>
</evidence>
<dbReference type="GO" id="GO:0016020">
    <property type="term" value="C:membrane"/>
    <property type="evidence" value="ECO:0007669"/>
    <property type="project" value="UniProtKB-SubCell"/>
</dbReference>
<dbReference type="Proteomes" id="UP001209540">
    <property type="component" value="Unassembled WGS sequence"/>
</dbReference>
<feature type="transmembrane region" description="Helical" evidence="6">
    <location>
        <begin position="139"/>
        <end position="159"/>
    </location>
</feature>
<feature type="transmembrane region" description="Helical" evidence="6">
    <location>
        <begin position="416"/>
        <end position="438"/>
    </location>
</feature>
<feature type="transmembrane region" description="Helical" evidence="6">
    <location>
        <begin position="382"/>
        <end position="404"/>
    </location>
</feature>
<feature type="transmembrane region" description="Helical" evidence="6">
    <location>
        <begin position="50"/>
        <end position="70"/>
    </location>
</feature>
<reference evidence="7" key="1">
    <citation type="journal article" date="2022" name="IScience">
        <title>Evolution of zygomycete secretomes and the origins of terrestrial fungal ecologies.</title>
        <authorList>
            <person name="Chang Y."/>
            <person name="Wang Y."/>
            <person name="Mondo S."/>
            <person name="Ahrendt S."/>
            <person name="Andreopoulos W."/>
            <person name="Barry K."/>
            <person name="Beard J."/>
            <person name="Benny G.L."/>
            <person name="Blankenship S."/>
            <person name="Bonito G."/>
            <person name="Cuomo C."/>
            <person name="Desiro A."/>
            <person name="Gervers K.A."/>
            <person name="Hundley H."/>
            <person name="Kuo A."/>
            <person name="LaButti K."/>
            <person name="Lang B.F."/>
            <person name="Lipzen A."/>
            <person name="O'Donnell K."/>
            <person name="Pangilinan J."/>
            <person name="Reynolds N."/>
            <person name="Sandor L."/>
            <person name="Smith M.E."/>
            <person name="Tsang A."/>
            <person name="Grigoriev I.V."/>
            <person name="Stajich J.E."/>
            <person name="Spatafora J.W."/>
        </authorList>
    </citation>
    <scope>NUCLEOTIDE SEQUENCE</scope>
    <source>
        <strain evidence="7">RSA 2281</strain>
    </source>
</reference>
<protein>
    <submittedName>
        <fullName evidence="7">Major facilitator superfamily domain-containing protein</fullName>
    </submittedName>
</protein>
<evidence type="ECO:0000256" key="5">
    <source>
        <dbReference type="SAM" id="MobiDB-lite"/>
    </source>
</evidence>
<sequence length="488" mass="52744">MLHQPTKFALAVSFLTAILVANMSGPQYVYPAFGTSLTTKFNWSALENSLVSTASFVGVSFSGPLCAWMVEYLGIRGTLRVSGVLAFAGPFLLAQTYAGRLPSHFVLCAIYLACLGISGAAAYLCALDSQSHNFKAYRGMSMGLTSASLGLCGVVFSQVNDHFFSKDDGEGAYGLLLFMSIAMAGGMAIGAFILGPLAPPSDNDDDVPPNKNHHLKDDEEEQQPLLQDQQLAIGNNNHQHYVDDFLDDDTTLDQQSIAARSDISTESRELSSLEFFLHPAGFALFVALFVVLGLGYVYLASVGQILLSLPAAGSASPQHLRNVHVSVFSLANCSARAAFGTLSDLLKRHWGVHRLWMFVGATVGILFNMIYLITFVNTADDLLPVTVAMAVMYGTVFGVAPAATTEFGTQAFARNWGWLLYAPAFGSQIFNILFGALYDREAQRQGTHLCHGPSCFRQTYIVGIGCALSCIAVLTWAIIKLRLYQTSR</sequence>
<proteinExistence type="predicted"/>
<gene>
    <name evidence="7" type="ORF">BDA99DRAFT_518860</name>
</gene>
<feature type="transmembrane region" description="Helical" evidence="6">
    <location>
        <begin position="171"/>
        <end position="194"/>
    </location>
</feature>
<dbReference type="InterPro" id="IPR011701">
    <property type="entry name" value="MFS"/>
</dbReference>
<organism evidence="7 8">
    <name type="scientific">Phascolomyces articulosus</name>
    <dbReference type="NCBI Taxonomy" id="60185"/>
    <lineage>
        <taxon>Eukaryota</taxon>
        <taxon>Fungi</taxon>
        <taxon>Fungi incertae sedis</taxon>
        <taxon>Mucoromycota</taxon>
        <taxon>Mucoromycotina</taxon>
        <taxon>Mucoromycetes</taxon>
        <taxon>Mucorales</taxon>
        <taxon>Lichtheimiaceae</taxon>
        <taxon>Phascolomyces</taxon>
    </lineage>
</organism>
<feature type="transmembrane region" description="Helical" evidence="6">
    <location>
        <begin position="275"/>
        <end position="299"/>
    </location>
</feature>
<evidence type="ECO:0000256" key="2">
    <source>
        <dbReference type="ARBA" id="ARBA00022692"/>
    </source>
</evidence>
<dbReference type="Gene3D" id="1.20.1250.20">
    <property type="entry name" value="MFS general substrate transporter like domains"/>
    <property type="match status" value="1"/>
</dbReference>
<evidence type="ECO:0000313" key="8">
    <source>
        <dbReference type="Proteomes" id="UP001209540"/>
    </source>
</evidence>
<comment type="subcellular location">
    <subcellularLocation>
        <location evidence="1">Membrane</location>
        <topology evidence="1">Multi-pass membrane protein</topology>
    </subcellularLocation>
</comment>
<dbReference type="PANTHER" id="PTHR21576">
    <property type="entry name" value="UNCHARACTERIZED NODULIN-LIKE PROTEIN"/>
    <property type="match status" value="1"/>
</dbReference>
<evidence type="ECO:0000313" key="7">
    <source>
        <dbReference type="EMBL" id="KAI9254615.1"/>
    </source>
</evidence>
<keyword evidence="2 6" id="KW-0812">Transmembrane</keyword>
<keyword evidence="8" id="KW-1185">Reference proteome</keyword>
<comment type="caution">
    <text evidence="7">The sequence shown here is derived from an EMBL/GenBank/DDBJ whole genome shotgun (WGS) entry which is preliminary data.</text>
</comment>
<dbReference type="AlphaFoldDB" id="A0AAD5K4I8"/>
<keyword evidence="3 6" id="KW-1133">Transmembrane helix</keyword>
<dbReference type="PANTHER" id="PTHR21576:SF158">
    <property type="entry name" value="RIBOSOMAL RNA-PROCESSING PROTEIN 12-LIKE CONSERVED DOMAIN-CONTAINING PROTEIN"/>
    <property type="match status" value="1"/>
</dbReference>
<dbReference type="InterPro" id="IPR036259">
    <property type="entry name" value="MFS_trans_sf"/>
</dbReference>
<reference evidence="7" key="2">
    <citation type="submission" date="2023-02" db="EMBL/GenBank/DDBJ databases">
        <authorList>
            <consortium name="DOE Joint Genome Institute"/>
            <person name="Mondo S.J."/>
            <person name="Chang Y."/>
            <person name="Wang Y."/>
            <person name="Ahrendt S."/>
            <person name="Andreopoulos W."/>
            <person name="Barry K."/>
            <person name="Beard J."/>
            <person name="Benny G.L."/>
            <person name="Blankenship S."/>
            <person name="Bonito G."/>
            <person name="Cuomo C."/>
            <person name="Desiro A."/>
            <person name="Gervers K.A."/>
            <person name="Hundley H."/>
            <person name="Kuo A."/>
            <person name="LaButti K."/>
            <person name="Lang B.F."/>
            <person name="Lipzen A."/>
            <person name="O'Donnell K."/>
            <person name="Pangilinan J."/>
            <person name="Reynolds N."/>
            <person name="Sandor L."/>
            <person name="Smith M.W."/>
            <person name="Tsang A."/>
            <person name="Grigoriev I.V."/>
            <person name="Stajich J.E."/>
            <person name="Spatafora J.W."/>
        </authorList>
    </citation>
    <scope>NUCLEOTIDE SEQUENCE</scope>
    <source>
        <strain evidence="7">RSA 2281</strain>
    </source>
</reference>
<evidence type="ECO:0000256" key="6">
    <source>
        <dbReference type="SAM" id="Phobius"/>
    </source>
</evidence>
<feature type="transmembrane region" description="Helical" evidence="6">
    <location>
        <begin position="104"/>
        <end position="127"/>
    </location>
</feature>
<name>A0AAD5K4I8_9FUNG</name>
<feature type="transmembrane region" description="Helical" evidence="6">
    <location>
        <begin position="355"/>
        <end position="376"/>
    </location>
</feature>
<dbReference type="Pfam" id="PF07690">
    <property type="entry name" value="MFS_1"/>
    <property type="match status" value="1"/>
</dbReference>
<accession>A0AAD5K4I8</accession>
<feature type="region of interest" description="Disordered" evidence="5">
    <location>
        <begin position="201"/>
        <end position="222"/>
    </location>
</feature>
<dbReference type="SUPFAM" id="SSF103473">
    <property type="entry name" value="MFS general substrate transporter"/>
    <property type="match status" value="1"/>
</dbReference>
<evidence type="ECO:0000256" key="4">
    <source>
        <dbReference type="ARBA" id="ARBA00023136"/>
    </source>
</evidence>